<dbReference type="Proteomes" id="UP000886887">
    <property type="component" value="Unassembled WGS sequence"/>
</dbReference>
<evidence type="ECO:0000313" key="2">
    <source>
        <dbReference type="EMBL" id="HIQ72027.1"/>
    </source>
</evidence>
<organism evidence="2 3">
    <name type="scientific">Candidatus Onthenecus intestinigallinarum</name>
    <dbReference type="NCBI Taxonomy" id="2840875"/>
    <lineage>
        <taxon>Bacteria</taxon>
        <taxon>Bacillati</taxon>
        <taxon>Bacillota</taxon>
        <taxon>Clostridia</taxon>
        <taxon>Eubacteriales</taxon>
        <taxon>Candidatus Onthenecus</taxon>
    </lineage>
</organism>
<accession>A0A9D0ZA95</accession>
<keyword evidence="1" id="KW-1133">Transmembrane helix</keyword>
<proteinExistence type="predicted"/>
<sequence length="169" mass="18874">MSKLMTEEKVLKKLGIDDFRHITKNKVIKMASMLDRVDPEVAKKAIEQFPDFSNTAKEILKEYKESLDKSLELNADSVKSYYDACNSIISSLQKEVENENLSFEEKKYFFDQMIEVSKMMGEKDSENKKFIAGCVALGAVVVTGVVAILGSALGGNTTIRADDSDLLDE</sequence>
<dbReference type="AlphaFoldDB" id="A0A9D0ZA95"/>
<reference evidence="2" key="2">
    <citation type="journal article" date="2021" name="PeerJ">
        <title>Extensive microbial diversity within the chicken gut microbiome revealed by metagenomics and culture.</title>
        <authorList>
            <person name="Gilroy R."/>
            <person name="Ravi A."/>
            <person name="Getino M."/>
            <person name="Pursley I."/>
            <person name="Horton D.L."/>
            <person name="Alikhan N.F."/>
            <person name="Baker D."/>
            <person name="Gharbi K."/>
            <person name="Hall N."/>
            <person name="Watson M."/>
            <person name="Adriaenssens E.M."/>
            <person name="Foster-Nyarko E."/>
            <person name="Jarju S."/>
            <person name="Secka A."/>
            <person name="Antonio M."/>
            <person name="Oren A."/>
            <person name="Chaudhuri R.R."/>
            <person name="La Ragione R."/>
            <person name="Hildebrand F."/>
            <person name="Pallen M.J."/>
        </authorList>
    </citation>
    <scope>NUCLEOTIDE SEQUENCE</scope>
    <source>
        <strain evidence="2">ChiSxjej2B14-6234</strain>
    </source>
</reference>
<evidence type="ECO:0000313" key="3">
    <source>
        <dbReference type="Proteomes" id="UP000886887"/>
    </source>
</evidence>
<evidence type="ECO:0000256" key="1">
    <source>
        <dbReference type="SAM" id="Phobius"/>
    </source>
</evidence>
<comment type="caution">
    <text evidence="2">The sequence shown here is derived from an EMBL/GenBank/DDBJ whole genome shotgun (WGS) entry which is preliminary data.</text>
</comment>
<reference evidence="2" key="1">
    <citation type="submission" date="2020-10" db="EMBL/GenBank/DDBJ databases">
        <authorList>
            <person name="Gilroy R."/>
        </authorList>
    </citation>
    <scope>NUCLEOTIDE SEQUENCE</scope>
    <source>
        <strain evidence="2">ChiSxjej2B14-6234</strain>
    </source>
</reference>
<dbReference type="EMBL" id="DVFJ01000027">
    <property type="protein sequence ID" value="HIQ72027.1"/>
    <property type="molecule type" value="Genomic_DNA"/>
</dbReference>
<keyword evidence="1" id="KW-0472">Membrane</keyword>
<gene>
    <name evidence="2" type="ORF">IAB73_07465</name>
</gene>
<keyword evidence="1" id="KW-0812">Transmembrane</keyword>
<feature type="transmembrane region" description="Helical" evidence="1">
    <location>
        <begin position="130"/>
        <end position="153"/>
    </location>
</feature>
<name>A0A9D0ZA95_9FIRM</name>
<protein>
    <submittedName>
        <fullName evidence="2">Uncharacterized protein</fullName>
    </submittedName>
</protein>